<sequence>MQDTVVEQFSASSFINRHGALSAILMPSSPAKPPNNRISYFTPSNCHAKVLMRLSVNRATSDESSHKHTKYKSKSLLHLNSWWRSTKPHEPIALAGTDQRTENLAPTSPTGIALSICISQVPLKQYSQTSFVPNCRYSYQISERDINNFHSHSLSLSHFPSFTKIPELPTTRLVVQYSVHISYRLPPPPNSHLSLHCEKNEEQTLPSDSPAICQSQQGKVGHQLGTRSLVIDVETRNSSTTAVLAQKVLLRPDLDRTSDSGLEDPEAA</sequence>
<name>A0A9N9PXS8_9HELO</name>
<comment type="caution">
    <text evidence="1">The sequence shown here is derived from an EMBL/GenBank/DDBJ whole genome shotgun (WGS) entry which is preliminary data.</text>
</comment>
<accession>A0A9N9PXS8</accession>
<keyword evidence="2" id="KW-1185">Reference proteome</keyword>
<organism evidence="1 2">
    <name type="scientific">Hymenoscyphus fraxineus</name>
    <dbReference type="NCBI Taxonomy" id="746836"/>
    <lineage>
        <taxon>Eukaryota</taxon>
        <taxon>Fungi</taxon>
        <taxon>Dikarya</taxon>
        <taxon>Ascomycota</taxon>
        <taxon>Pezizomycotina</taxon>
        <taxon>Leotiomycetes</taxon>
        <taxon>Helotiales</taxon>
        <taxon>Helotiaceae</taxon>
        <taxon>Hymenoscyphus</taxon>
    </lineage>
</organism>
<dbReference type="AlphaFoldDB" id="A0A9N9PXS8"/>
<protein>
    <submittedName>
        <fullName evidence="1">Uncharacterized protein</fullName>
    </submittedName>
</protein>
<evidence type="ECO:0000313" key="1">
    <source>
        <dbReference type="EMBL" id="CAG8959660.1"/>
    </source>
</evidence>
<proteinExistence type="predicted"/>
<gene>
    <name evidence="1" type="ORF">HYFRA_00001563</name>
</gene>
<dbReference type="Proteomes" id="UP000696280">
    <property type="component" value="Unassembled WGS sequence"/>
</dbReference>
<dbReference type="EMBL" id="CAJVRL010000092">
    <property type="protein sequence ID" value="CAG8959660.1"/>
    <property type="molecule type" value="Genomic_DNA"/>
</dbReference>
<reference evidence="1" key="1">
    <citation type="submission" date="2021-07" db="EMBL/GenBank/DDBJ databases">
        <authorList>
            <person name="Durling M."/>
        </authorList>
    </citation>
    <scope>NUCLEOTIDE SEQUENCE</scope>
</reference>
<evidence type="ECO:0000313" key="2">
    <source>
        <dbReference type="Proteomes" id="UP000696280"/>
    </source>
</evidence>